<dbReference type="AlphaFoldDB" id="A0A1F7YNM4"/>
<protein>
    <submittedName>
        <fullName evidence="3">ATPase</fullName>
    </submittedName>
</protein>
<dbReference type="InterPro" id="IPR013538">
    <property type="entry name" value="ASHA1/2-like_C"/>
</dbReference>
<accession>A0A1F7YNM4</accession>
<sequence length="142" mass="16298">MLKGIVARAQITVDAPISEVWNALISPDMIKKYMFGTDTVSDWTQGSHITWSGEWKGQKYEDKGKILKIENERLLQYTHFSALSGQLDTPENHHTVTIELSEKEGKTELMLTQDNCATEEVKKHSEENWKSMLESMKILLEE</sequence>
<feature type="domain" description="Activator of Hsp90 ATPase homologue 1/2-like C-terminal" evidence="2">
    <location>
        <begin position="14"/>
        <end position="141"/>
    </location>
</feature>
<proteinExistence type="inferred from homology"/>
<evidence type="ECO:0000256" key="1">
    <source>
        <dbReference type="ARBA" id="ARBA00006817"/>
    </source>
</evidence>
<dbReference type="Proteomes" id="UP000177263">
    <property type="component" value="Unassembled WGS sequence"/>
</dbReference>
<gene>
    <name evidence="3" type="ORF">A2801_04175</name>
</gene>
<evidence type="ECO:0000259" key="2">
    <source>
        <dbReference type="Pfam" id="PF08327"/>
    </source>
</evidence>
<reference evidence="3 4" key="1">
    <citation type="journal article" date="2016" name="Nat. Commun.">
        <title>Thousands of microbial genomes shed light on interconnected biogeochemical processes in an aquifer system.</title>
        <authorList>
            <person name="Anantharaman K."/>
            <person name="Brown C.T."/>
            <person name="Hug L.A."/>
            <person name="Sharon I."/>
            <person name="Castelle C.J."/>
            <person name="Probst A.J."/>
            <person name="Thomas B.C."/>
            <person name="Singh A."/>
            <person name="Wilkins M.J."/>
            <person name="Karaoz U."/>
            <person name="Brodie E.L."/>
            <person name="Williams K.H."/>
            <person name="Hubbard S.S."/>
            <person name="Banfield J.F."/>
        </authorList>
    </citation>
    <scope>NUCLEOTIDE SEQUENCE [LARGE SCALE GENOMIC DNA]</scope>
</reference>
<evidence type="ECO:0000313" key="4">
    <source>
        <dbReference type="Proteomes" id="UP000177263"/>
    </source>
</evidence>
<dbReference type="Gene3D" id="3.30.530.20">
    <property type="match status" value="1"/>
</dbReference>
<comment type="similarity">
    <text evidence="1">Belongs to the AHA1 family.</text>
</comment>
<evidence type="ECO:0000313" key="3">
    <source>
        <dbReference type="EMBL" id="OGM28198.1"/>
    </source>
</evidence>
<comment type="caution">
    <text evidence="3">The sequence shown here is derived from an EMBL/GenBank/DDBJ whole genome shotgun (WGS) entry which is preliminary data.</text>
</comment>
<name>A0A1F7YNM4_9BACT</name>
<dbReference type="InterPro" id="IPR023393">
    <property type="entry name" value="START-like_dom_sf"/>
</dbReference>
<dbReference type="SUPFAM" id="SSF55961">
    <property type="entry name" value="Bet v1-like"/>
    <property type="match status" value="1"/>
</dbReference>
<dbReference type="Pfam" id="PF08327">
    <property type="entry name" value="AHSA1"/>
    <property type="match status" value="1"/>
</dbReference>
<dbReference type="EMBL" id="MGGM01000033">
    <property type="protein sequence ID" value="OGM28198.1"/>
    <property type="molecule type" value="Genomic_DNA"/>
</dbReference>
<dbReference type="CDD" id="cd07814">
    <property type="entry name" value="SRPBCC_CalC_Aha1-like"/>
    <property type="match status" value="1"/>
</dbReference>
<organism evidence="3 4">
    <name type="scientific">Candidatus Woesebacteria bacterium RIFCSPHIGHO2_01_FULL_41_10</name>
    <dbReference type="NCBI Taxonomy" id="1802500"/>
    <lineage>
        <taxon>Bacteria</taxon>
        <taxon>Candidatus Woeseibacteriota</taxon>
    </lineage>
</organism>